<reference evidence="1 2" key="1">
    <citation type="journal article" date="2024" name="G3 (Bethesda)">
        <title>Genome assembly of Hibiscus sabdariffa L. provides insights into metabolisms of medicinal natural products.</title>
        <authorList>
            <person name="Kim T."/>
        </authorList>
    </citation>
    <scope>NUCLEOTIDE SEQUENCE [LARGE SCALE GENOMIC DNA]</scope>
    <source>
        <strain evidence="1">TK-2024</strain>
        <tissue evidence="1">Old leaves</tissue>
    </source>
</reference>
<evidence type="ECO:0000313" key="1">
    <source>
        <dbReference type="EMBL" id="KAK8980808.1"/>
    </source>
</evidence>
<gene>
    <name evidence="1" type="ORF">V6N11_047939</name>
</gene>
<comment type="caution">
    <text evidence="1">The sequence shown here is derived from an EMBL/GenBank/DDBJ whole genome shotgun (WGS) entry which is preliminary data.</text>
</comment>
<organism evidence="1 2">
    <name type="scientific">Hibiscus sabdariffa</name>
    <name type="common">roselle</name>
    <dbReference type="NCBI Taxonomy" id="183260"/>
    <lineage>
        <taxon>Eukaryota</taxon>
        <taxon>Viridiplantae</taxon>
        <taxon>Streptophyta</taxon>
        <taxon>Embryophyta</taxon>
        <taxon>Tracheophyta</taxon>
        <taxon>Spermatophyta</taxon>
        <taxon>Magnoliopsida</taxon>
        <taxon>eudicotyledons</taxon>
        <taxon>Gunneridae</taxon>
        <taxon>Pentapetalae</taxon>
        <taxon>rosids</taxon>
        <taxon>malvids</taxon>
        <taxon>Malvales</taxon>
        <taxon>Malvaceae</taxon>
        <taxon>Malvoideae</taxon>
        <taxon>Hibiscus</taxon>
    </lineage>
</organism>
<proteinExistence type="predicted"/>
<accession>A0ABR2NXM7</accession>
<dbReference type="Proteomes" id="UP001396334">
    <property type="component" value="Unassembled WGS sequence"/>
</dbReference>
<name>A0ABR2NXM7_9ROSI</name>
<evidence type="ECO:0000313" key="2">
    <source>
        <dbReference type="Proteomes" id="UP001396334"/>
    </source>
</evidence>
<keyword evidence="2" id="KW-1185">Reference proteome</keyword>
<sequence>MPNGIMNSFNAPILWKSKAKGEHILGRTREVKRMRFVKNHAAIVLLTNGVMKKVKRDFKFESRWLIEEECSRLVEEEWISTEGTNQRGTFRLKLR</sequence>
<protein>
    <submittedName>
        <fullName evidence="1">Uncharacterized protein</fullName>
    </submittedName>
</protein>
<dbReference type="EMBL" id="JBBPBN010000091">
    <property type="protein sequence ID" value="KAK8980808.1"/>
    <property type="molecule type" value="Genomic_DNA"/>
</dbReference>